<dbReference type="PANTHER" id="PTHR30160">
    <property type="entry name" value="TETRAACYLDISACCHARIDE 4'-KINASE-RELATED"/>
    <property type="match status" value="1"/>
</dbReference>
<organism evidence="3 4">
    <name type="scientific">Sutterella massiliensis</name>
    <dbReference type="NCBI Taxonomy" id="1816689"/>
    <lineage>
        <taxon>Bacteria</taxon>
        <taxon>Pseudomonadati</taxon>
        <taxon>Pseudomonadota</taxon>
        <taxon>Betaproteobacteria</taxon>
        <taxon>Burkholderiales</taxon>
        <taxon>Sutterellaceae</taxon>
        <taxon>Sutterella</taxon>
    </lineage>
</organism>
<name>A0ABS2DPE1_9BURK</name>
<accession>A0ABS2DPE1</accession>
<evidence type="ECO:0000256" key="2">
    <source>
        <dbReference type="ARBA" id="ARBA00022679"/>
    </source>
</evidence>
<gene>
    <name evidence="3" type="ORF">H6A60_01750</name>
</gene>
<dbReference type="Gene3D" id="3.40.50.2000">
    <property type="entry name" value="Glycogen Phosphorylase B"/>
    <property type="match status" value="2"/>
</dbReference>
<evidence type="ECO:0000313" key="3">
    <source>
        <dbReference type="EMBL" id="MBM6703232.1"/>
    </source>
</evidence>
<evidence type="ECO:0000256" key="1">
    <source>
        <dbReference type="ARBA" id="ARBA00022676"/>
    </source>
</evidence>
<dbReference type="RefSeq" id="WP_205101662.1">
    <property type="nucleotide sequence ID" value="NZ_JACJJC010000002.1"/>
</dbReference>
<keyword evidence="1" id="KW-0328">Glycosyltransferase</keyword>
<keyword evidence="2" id="KW-0808">Transferase</keyword>
<protein>
    <submittedName>
        <fullName evidence="3">Heptosyltransferase</fullName>
    </submittedName>
</protein>
<dbReference type="SUPFAM" id="SSF53756">
    <property type="entry name" value="UDP-Glycosyltransferase/glycogen phosphorylase"/>
    <property type="match status" value="1"/>
</dbReference>
<dbReference type="EMBL" id="JACJJC010000002">
    <property type="protein sequence ID" value="MBM6703232.1"/>
    <property type="molecule type" value="Genomic_DNA"/>
</dbReference>
<evidence type="ECO:0000313" key="4">
    <source>
        <dbReference type="Proteomes" id="UP000715095"/>
    </source>
</evidence>
<dbReference type="InterPro" id="IPR002201">
    <property type="entry name" value="Glyco_trans_9"/>
</dbReference>
<reference evidence="3 4" key="1">
    <citation type="journal article" date="2021" name="Sci. Rep.">
        <title>The distribution of antibiotic resistance genes in chicken gut microbiota commensals.</title>
        <authorList>
            <person name="Juricova H."/>
            <person name="Matiasovicova J."/>
            <person name="Kubasova T."/>
            <person name="Cejkova D."/>
            <person name="Rychlik I."/>
        </authorList>
    </citation>
    <scope>NUCLEOTIDE SEQUENCE [LARGE SCALE GENOMIC DNA]</scope>
    <source>
        <strain evidence="3 4">An829</strain>
    </source>
</reference>
<dbReference type="Pfam" id="PF01075">
    <property type="entry name" value="Glyco_transf_9"/>
    <property type="match status" value="1"/>
</dbReference>
<sequence length="315" mass="34225">MPNVLCRLPNHVGDCCMALPALRLLEASGFTPILTGKRWAEDLMAGMGWRFDPIEGHVTEDLSRIRNLAQLAGGNPLGLLYPNSFSSALLFKVGGIRSAGFPTDARSLLLDKKVPEPEKNIHEVERFFRLTEGAIRAWGGTPAWNEPEKTLGLKLLARHEAAARNLIESLNLPERFALLAPVARGIHNGQEKHWKHFNELCAPLRAKGIEPVVFPSPHEEDDCKKACPDARICPPTTLGNYAALAKRAELVIANDSGISHIAAAVGAKQITLIGVTTVERTGPWNERARVLGSIEAGWPSVNAVLDAIDGLLSEN</sequence>
<dbReference type="Proteomes" id="UP000715095">
    <property type="component" value="Unassembled WGS sequence"/>
</dbReference>
<keyword evidence="4" id="KW-1185">Reference proteome</keyword>
<proteinExistence type="predicted"/>
<comment type="caution">
    <text evidence="3">The sequence shown here is derived from an EMBL/GenBank/DDBJ whole genome shotgun (WGS) entry which is preliminary data.</text>
</comment>
<dbReference type="InterPro" id="IPR051199">
    <property type="entry name" value="LPS_LOS_Heptosyltrfase"/>
</dbReference>